<dbReference type="Pfam" id="PF08220">
    <property type="entry name" value="HTH_DeoR"/>
    <property type="match status" value="1"/>
</dbReference>
<gene>
    <name evidence="5" type="ORF">DSOUD_1094</name>
</gene>
<dbReference type="PROSITE" id="PS00894">
    <property type="entry name" value="HTH_DEOR_1"/>
    <property type="match status" value="1"/>
</dbReference>
<dbReference type="Gene3D" id="1.10.10.10">
    <property type="entry name" value="Winged helix-like DNA-binding domain superfamily/Winged helix DNA-binding domain"/>
    <property type="match status" value="1"/>
</dbReference>
<evidence type="ECO:0000259" key="4">
    <source>
        <dbReference type="PROSITE" id="PS51000"/>
    </source>
</evidence>
<dbReference type="PRINTS" id="PR00037">
    <property type="entry name" value="HTHLACR"/>
</dbReference>
<dbReference type="GO" id="GO:0003677">
    <property type="term" value="F:DNA binding"/>
    <property type="evidence" value="ECO:0007669"/>
    <property type="project" value="UniProtKB-KW"/>
</dbReference>
<reference evidence="5 6" key="1">
    <citation type="submission" date="2015-07" db="EMBL/GenBank/DDBJ databases">
        <title>Isolation and Genomic Characterization of a Novel Halophilic Metal-Reducing Deltaproteobacterium from the Deep Subsurface.</title>
        <authorList>
            <person name="Badalamenti J.P."/>
            <person name="Summers Z.M."/>
            <person name="Gralnick J.A."/>
            <person name="Bond D.R."/>
        </authorList>
    </citation>
    <scope>NUCLEOTIDE SEQUENCE [LARGE SCALE GENOMIC DNA]</scope>
    <source>
        <strain evidence="5 6">WTL</strain>
    </source>
</reference>
<feature type="domain" description="HTH deoR-type" evidence="4">
    <location>
        <begin position="3"/>
        <end position="58"/>
    </location>
</feature>
<evidence type="ECO:0000313" key="5">
    <source>
        <dbReference type="EMBL" id="ALC15877.1"/>
    </source>
</evidence>
<dbReference type="Proteomes" id="UP000057158">
    <property type="component" value="Chromosome"/>
</dbReference>
<dbReference type="InterPro" id="IPR036390">
    <property type="entry name" value="WH_DNA-bd_sf"/>
</dbReference>
<accession>A0A0M4CZE8</accession>
<dbReference type="RefSeq" id="WP_053550037.1">
    <property type="nucleotide sequence ID" value="NZ_CP010802.1"/>
</dbReference>
<dbReference type="EMBL" id="CP010802">
    <property type="protein sequence ID" value="ALC15877.1"/>
    <property type="molecule type" value="Genomic_DNA"/>
</dbReference>
<organism evidence="5 6">
    <name type="scientific">Desulfuromonas soudanensis</name>
    <dbReference type="NCBI Taxonomy" id="1603606"/>
    <lineage>
        <taxon>Bacteria</taxon>
        <taxon>Pseudomonadati</taxon>
        <taxon>Thermodesulfobacteriota</taxon>
        <taxon>Desulfuromonadia</taxon>
        <taxon>Desulfuromonadales</taxon>
        <taxon>Desulfuromonadaceae</taxon>
        <taxon>Desulfuromonas</taxon>
    </lineage>
</organism>
<name>A0A0M4CZE8_9BACT</name>
<dbReference type="PATRIC" id="fig|1603606.3.peg.1200"/>
<evidence type="ECO:0000313" key="6">
    <source>
        <dbReference type="Proteomes" id="UP000057158"/>
    </source>
</evidence>
<dbReference type="InterPro" id="IPR036388">
    <property type="entry name" value="WH-like_DNA-bd_sf"/>
</dbReference>
<evidence type="ECO:0000256" key="1">
    <source>
        <dbReference type="ARBA" id="ARBA00023015"/>
    </source>
</evidence>
<dbReference type="PROSITE" id="PS51000">
    <property type="entry name" value="HTH_DEOR_2"/>
    <property type="match status" value="1"/>
</dbReference>
<keyword evidence="3" id="KW-0804">Transcription</keyword>
<keyword evidence="2" id="KW-0238">DNA-binding</keyword>
<dbReference type="InterPro" id="IPR018356">
    <property type="entry name" value="Tscrpt_reg_HTH_DeoR_CS"/>
</dbReference>
<dbReference type="InterPro" id="IPR050313">
    <property type="entry name" value="Carb_Metab_HTH_regulators"/>
</dbReference>
<protein>
    <recommendedName>
        <fullName evidence="4">HTH deoR-type domain-containing protein</fullName>
    </recommendedName>
</protein>
<keyword evidence="1" id="KW-0805">Transcription regulation</keyword>
<dbReference type="AlphaFoldDB" id="A0A0M4CZE8"/>
<dbReference type="SMART" id="SM00420">
    <property type="entry name" value="HTH_DEOR"/>
    <property type="match status" value="1"/>
</dbReference>
<dbReference type="GO" id="GO:0003700">
    <property type="term" value="F:DNA-binding transcription factor activity"/>
    <property type="evidence" value="ECO:0007669"/>
    <property type="project" value="InterPro"/>
</dbReference>
<dbReference type="InterPro" id="IPR001034">
    <property type="entry name" value="DeoR_HTH"/>
</dbReference>
<dbReference type="PANTHER" id="PTHR30363">
    <property type="entry name" value="HTH-TYPE TRANSCRIPTIONAL REGULATOR SRLR-RELATED"/>
    <property type="match status" value="1"/>
</dbReference>
<evidence type="ECO:0000256" key="2">
    <source>
        <dbReference type="ARBA" id="ARBA00023125"/>
    </source>
</evidence>
<dbReference type="STRING" id="1603606.DSOUD_1094"/>
<dbReference type="KEGG" id="des:DSOUD_1094"/>
<keyword evidence="6" id="KW-1185">Reference proteome</keyword>
<dbReference type="SUPFAM" id="SSF160387">
    <property type="entry name" value="NosL/MerB-like"/>
    <property type="match status" value="1"/>
</dbReference>
<dbReference type="OrthoDB" id="9797223at2"/>
<dbReference type="PANTHER" id="PTHR30363:SF44">
    <property type="entry name" value="AGA OPERON TRANSCRIPTIONAL REPRESSOR-RELATED"/>
    <property type="match status" value="1"/>
</dbReference>
<dbReference type="SUPFAM" id="SSF46785">
    <property type="entry name" value="Winged helix' DNA-binding domain"/>
    <property type="match status" value="1"/>
</dbReference>
<evidence type="ECO:0000256" key="3">
    <source>
        <dbReference type="ARBA" id="ARBA00023163"/>
    </source>
</evidence>
<proteinExistence type="predicted"/>
<sequence length="215" mass="23088">MKGSERRKELIGWLETEGSLSLLDIVERFGISKMTAHRDLEALEARHALKRIHGGAVALEKPATAPAAATAAPLPSFTGTAQGSCVICFRPTGQHLLYSLTLNNGEQRLTCCPHCGVSAHLMLGDQVAMALTADYLTGRPHPVQGSFFVLGSAAVPCCRPSILTFEDQAMAQRFQTGFGGTLGRLEDAIGYLQEEMSLHREGEGCPHCAGQARRD</sequence>